<sequence>MFLLVSGLFTGMLLLDDLFLLHERVLPGYLHWRQRYIYLGYMTITLGYLAGFRKIIFRTDHLLLVLALGFFFLSVAVDCIAARWGHLIPVYHLFEDGFKLFGIVSWLGYFANTSLQWLARPE</sequence>
<keyword evidence="3" id="KW-1185">Reference proteome</keyword>
<gene>
    <name evidence="2" type="ORF">A7E75_03955</name>
</gene>
<feature type="transmembrane region" description="Helical" evidence="1">
    <location>
        <begin position="63"/>
        <end position="85"/>
    </location>
</feature>
<keyword evidence="1" id="KW-0812">Transmembrane</keyword>
<feature type="transmembrane region" description="Helical" evidence="1">
    <location>
        <begin position="36"/>
        <end position="56"/>
    </location>
</feature>
<dbReference type="STRING" id="29542.A6070_12590"/>
<organism evidence="2 3">
    <name type="scientific">Syntrophotalea acetylenica</name>
    <name type="common">Pelobacter acetylenicus</name>
    <dbReference type="NCBI Taxonomy" id="29542"/>
    <lineage>
        <taxon>Bacteria</taxon>
        <taxon>Pseudomonadati</taxon>
        <taxon>Thermodesulfobacteriota</taxon>
        <taxon>Desulfuromonadia</taxon>
        <taxon>Desulfuromonadales</taxon>
        <taxon>Syntrophotaleaceae</taxon>
        <taxon>Syntrophotalea</taxon>
    </lineage>
</organism>
<name>A0A1L3GE89_SYNAC</name>
<dbReference type="RefSeq" id="WP_072286121.1">
    <property type="nucleotide sequence ID" value="NZ_CP015518.1"/>
</dbReference>
<feature type="transmembrane region" description="Helical" evidence="1">
    <location>
        <begin position="97"/>
        <end position="119"/>
    </location>
</feature>
<reference evidence="2 3" key="1">
    <citation type="journal article" date="2017" name="Genome Announc.">
        <title>Complete Genome Sequences of Two Acetylene-Fermenting Pelobacter acetylenicus Strains.</title>
        <authorList>
            <person name="Sutton J.M."/>
            <person name="Baesman S.M."/>
            <person name="Fierst J.L."/>
            <person name="Poret-Peterson A.T."/>
            <person name="Oremland R.S."/>
            <person name="Dunlap D.S."/>
            <person name="Akob D.M."/>
        </authorList>
    </citation>
    <scope>NUCLEOTIDE SEQUENCE [LARGE SCALE GENOMIC DNA]</scope>
    <source>
        <strain evidence="2 3">DSM 3247</strain>
    </source>
</reference>
<keyword evidence="1" id="KW-0472">Membrane</keyword>
<proteinExistence type="predicted"/>
<evidence type="ECO:0000313" key="3">
    <source>
        <dbReference type="Proteomes" id="UP000182264"/>
    </source>
</evidence>
<keyword evidence="1" id="KW-1133">Transmembrane helix</keyword>
<accession>A0A1L3GE89</accession>
<dbReference type="Proteomes" id="UP000182264">
    <property type="component" value="Chromosome"/>
</dbReference>
<dbReference type="EMBL" id="CP015518">
    <property type="protein sequence ID" value="APG24282.1"/>
    <property type="molecule type" value="Genomic_DNA"/>
</dbReference>
<dbReference type="AlphaFoldDB" id="A0A1L3GE89"/>
<evidence type="ECO:0000256" key="1">
    <source>
        <dbReference type="SAM" id="Phobius"/>
    </source>
</evidence>
<evidence type="ECO:0000313" key="2">
    <source>
        <dbReference type="EMBL" id="APG24282.1"/>
    </source>
</evidence>
<protein>
    <submittedName>
        <fullName evidence="2">Uncharacterized protein</fullName>
    </submittedName>
</protein>